<organism evidence="2 3">
    <name type="scientific">Pleurodeles waltl</name>
    <name type="common">Iberian ribbed newt</name>
    <dbReference type="NCBI Taxonomy" id="8319"/>
    <lineage>
        <taxon>Eukaryota</taxon>
        <taxon>Metazoa</taxon>
        <taxon>Chordata</taxon>
        <taxon>Craniata</taxon>
        <taxon>Vertebrata</taxon>
        <taxon>Euteleostomi</taxon>
        <taxon>Amphibia</taxon>
        <taxon>Batrachia</taxon>
        <taxon>Caudata</taxon>
        <taxon>Salamandroidea</taxon>
        <taxon>Salamandridae</taxon>
        <taxon>Pleurodelinae</taxon>
        <taxon>Pleurodeles</taxon>
    </lineage>
</organism>
<protein>
    <submittedName>
        <fullName evidence="2">Uncharacterized protein</fullName>
    </submittedName>
</protein>
<gene>
    <name evidence="2" type="ORF">NDU88_007078</name>
</gene>
<name>A0AAV7LUD6_PLEWA</name>
<feature type="region of interest" description="Disordered" evidence="1">
    <location>
        <begin position="1"/>
        <end position="99"/>
    </location>
</feature>
<dbReference type="Proteomes" id="UP001066276">
    <property type="component" value="Chromosome 11"/>
</dbReference>
<comment type="caution">
    <text evidence="2">The sequence shown here is derived from an EMBL/GenBank/DDBJ whole genome shotgun (WGS) entry which is preliminary data.</text>
</comment>
<evidence type="ECO:0000313" key="2">
    <source>
        <dbReference type="EMBL" id="KAJ1093992.1"/>
    </source>
</evidence>
<proteinExistence type="predicted"/>
<keyword evidence="3" id="KW-1185">Reference proteome</keyword>
<dbReference type="EMBL" id="JANPWB010000015">
    <property type="protein sequence ID" value="KAJ1093992.1"/>
    <property type="molecule type" value="Genomic_DNA"/>
</dbReference>
<sequence length="143" mass="15240">MSEEGPAAQGQPVPADSGDSAWLSHAAQALLPSAPGGSVFHQCPVRRERGVSSQHRPAAPCCLTGRMPQAHPRRRSRVRAGCAPPSEVSRSPPVPPSSSDAPLRYLFHMCPVSAHSGRLSGSKISSTYMNNNILPERMERPPS</sequence>
<evidence type="ECO:0000256" key="1">
    <source>
        <dbReference type="SAM" id="MobiDB-lite"/>
    </source>
</evidence>
<accession>A0AAV7LUD6</accession>
<reference evidence="2" key="1">
    <citation type="journal article" date="2022" name="bioRxiv">
        <title>Sequencing and chromosome-scale assembly of the giantPleurodeles waltlgenome.</title>
        <authorList>
            <person name="Brown T."/>
            <person name="Elewa A."/>
            <person name="Iarovenko S."/>
            <person name="Subramanian E."/>
            <person name="Araus A.J."/>
            <person name="Petzold A."/>
            <person name="Susuki M."/>
            <person name="Suzuki K.-i.T."/>
            <person name="Hayashi T."/>
            <person name="Toyoda A."/>
            <person name="Oliveira C."/>
            <person name="Osipova E."/>
            <person name="Leigh N.D."/>
            <person name="Simon A."/>
            <person name="Yun M.H."/>
        </authorList>
    </citation>
    <scope>NUCLEOTIDE SEQUENCE</scope>
    <source>
        <strain evidence="2">20211129_DDA</strain>
        <tissue evidence="2">Liver</tissue>
    </source>
</reference>
<evidence type="ECO:0000313" key="3">
    <source>
        <dbReference type="Proteomes" id="UP001066276"/>
    </source>
</evidence>
<dbReference type="AlphaFoldDB" id="A0AAV7LUD6"/>